<comment type="caution">
    <text evidence="1">The sequence shown here is derived from an EMBL/GenBank/DDBJ whole genome shotgun (WGS) entry which is preliminary data.</text>
</comment>
<sequence length="59" mass="6648">MLSYTENDIINALKAIANGQSIKKAVFEHSMPRLTLQCRIKGVQTQDIPFSDLQRLSLT</sequence>
<proteinExistence type="predicted"/>
<dbReference type="AlphaFoldDB" id="A0AAD9Y5L3"/>
<dbReference type="SUPFAM" id="SSF46689">
    <property type="entry name" value="Homeodomain-like"/>
    <property type="match status" value="1"/>
</dbReference>
<protein>
    <submittedName>
        <fullName evidence="1">Uncharacterized protein</fullName>
    </submittedName>
</protein>
<name>A0AAD9Y5L3_COLKA</name>
<evidence type="ECO:0000313" key="1">
    <source>
        <dbReference type="EMBL" id="KAK2737517.1"/>
    </source>
</evidence>
<evidence type="ECO:0000313" key="2">
    <source>
        <dbReference type="Proteomes" id="UP001281614"/>
    </source>
</evidence>
<dbReference type="InterPro" id="IPR009057">
    <property type="entry name" value="Homeodomain-like_sf"/>
</dbReference>
<dbReference type="Proteomes" id="UP001281614">
    <property type="component" value="Unassembled WGS sequence"/>
</dbReference>
<accession>A0AAD9Y5L3</accession>
<dbReference type="EMBL" id="VYYT01000400">
    <property type="protein sequence ID" value="KAK2737517.1"/>
    <property type="molecule type" value="Genomic_DNA"/>
</dbReference>
<keyword evidence="2" id="KW-1185">Reference proteome</keyword>
<reference evidence="1" key="1">
    <citation type="submission" date="2023-02" db="EMBL/GenBank/DDBJ databases">
        <title>Colletotrichum kahawae CIFC_Que2 genome sequencing and assembly.</title>
        <authorList>
            <person name="Baroncelli R."/>
        </authorList>
    </citation>
    <scope>NUCLEOTIDE SEQUENCE</scope>
    <source>
        <strain evidence="1">CIFC_Que2</strain>
    </source>
</reference>
<gene>
    <name evidence="1" type="ORF">CKAH01_07588</name>
</gene>
<dbReference type="Gene3D" id="1.10.10.60">
    <property type="entry name" value="Homeodomain-like"/>
    <property type="match status" value="1"/>
</dbReference>
<organism evidence="1 2">
    <name type="scientific">Colletotrichum kahawae</name>
    <name type="common">Coffee berry disease fungus</name>
    <dbReference type="NCBI Taxonomy" id="34407"/>
    <lineage>
        <taxon>Eukaryota</taxon>
        <taxon>Fungi</taxon>
        <taxon>Dikarya</taxon>
        <taxon>Ascomycota</taxon>
        <taxon>Pezizomycotina</taxon>
        <taxon>Sordariomycetes</taxon>
        <taxon>Hypocreomycetidae</taxon>
        <taxon>Glomerellales</taxon>
        <taxon>Glomerellaceae</taxon>
        <taxon>Colletotrichum</taxon>
        <taxon>Colletotrichum gloeosporioides species complex</taxon>
    </lineage>
</organism>